<feature type="compositionally biased region" description="Low complexity" evidence="1">
    <location>
        <begin position="966"/>
        <end position="976"/>
    </location>
</feature>
<feature type="compositionally biased region" description="Basic and acidic residues" evidence="1">
    <location>
        <begin position="1074"/>
        <end position="1090"/>
    </location>
</feature>
<dbReference type="InterPro" id="IPR038175">
    <property type="entry name" value="CBM21_dom_sf"/>
</dbReference>
<feature type="compositionally biased region" description="Low complexity" evidence="1">
    <location>
        <begin position="1296"/>
        <end position="1322"/>
    </location>
</feature>
<feature type="region of interest" description="Disordered" evidence="1">
    <location>
        <begin position="1266"/>
        <end position="1415"/>
    </location>
</feature>
<feature type="compositionally biased region" description="Low complexity" evidence="1">
    <location>
        <begin position="1500"/>
        <end position="1514"/>
    </location>
</feature>
<accession>A0A8H5AW78</accession>
<evidence type="ECO:0000259" key="2">
    <source>
        <dbReference type="PROSITE" id="PS51159"/>
    </source>
</evidence>
<comment type="caution">
    <text evidence="3">The sequence shown here is derived from an EMBL/GenBank/DDBJ whole genome shotgun (WGS) entry which is preliminary data.</text>
</comment>
<sequence length="1531" mass="159415">MPYSTPATPTSPSAALPTLSAGRPGHRRSYSHISLPDSTMATPTSSSSSASSSASSSTFSSPEIPSTMHTSTSSYGSGAYASLGSLPRRRSASSHSITTSQNMNLNDIMNSPAMTALQANANGKTPAEPSPTKKPTFQLGHDDDDDDSSSDETNKRNGGVTVSSDNAKNVSSYPSSSSSYKPKSGTHPRAKQSDTDDDGRALPPLRLKQRPTHVHGHHVPFPRTASPRNSPRNSPRSSPRHSPTGSPSASHATLPTQQTPGPSALSHNVYLRPSLAHHGRSVSSSGSITTVTSPGTATLTSPKLVAPPMVRTVSSPVLLLSNGKPLKSSLKGSSSSGSIPFPSQSMVPSRMGVYLAPPVDGISGHQRVASAPTSPMMSLGAEGEQAQVPFPSPSAVQMPMSPLVLVNEDAENKNAGSRMPSFGSALSSLPSLDTSSNMSASSSTSSISSMTSDTPGSATGTPEYLLSPLNMPGFADDTTNAHVQSHSYDVLHGYHPTGYQGHQHTQSLSFPNDHASQPTTPVAKTVHFPTPDSGGLATVKLYNKGGRPASLLRLGEETETETEGEGSAREGPARWGGWMSGFGGFGAAGKAWSRSGSSGGGSTSSHVGVHGRQGAQNQAGYPFPKVAASASPLAPQLTRGDSGMPMKRMQEVTTVETVVEVDGANSSPVPARGAQRGEGNVYLESIGFAKGTASTPADRLLLEGTMLVRNVAYLKTVAVRFTLDDWHTTTDVLARYERSLPSLPTRFVRAAAGELVRSHSLAEQNRGRVCHPDDVDQDVGESSTGDEDQPAWDRFRFDIALGAHGQSLSTLEGRVMWLVGRYSAGVDIADTVVAVAGTGSNTASAVPQSASVERLDEVLAARKPTQEWWDNNAGCNYRVGFVKKEIVTRKQVDAGAEEQQSKEKTAEAMMKEVEKANGAYRRGLHLSAPYWRVFSHHIPRTRPGSPDWRQDVTAVVDGDNRPLSVYPASSPPAKSYPAPPQISSSASFPGPNSPPATTYARYQQQQQQQQQKQHQEAVVQSTMARLKKLNLRNYAAPTKYTPPPPAPERLPEDMVPSTSTSTSANSTPLQTPTHMEDDERERALGSDTKNDGTASAGYVDVQAPRSDDDPDRTPTFQGALARPTWGTSESEAGSELGSGMNIFSPTFMGSMSMMMENGFPASMPTNSSSLSAPGLDPGMMGSSPPFSAMTSADVGASLGNSRAAKSAMAANNNSALYWPWGSGEGDKPTTANAAATGKENEPVGPSSVLASTPPLSAPVASLLSDIQEKSTSGAAVGSHIAPPQRRRGVHHHQKQLSQQLSSDGSSSSLSSLTNGTGSGSDSQPYPGNRPRHTRTTSSSSPRTSPQIPSASFGSSSGISAPAPVRNGSPTMWGLRANSPRPGSPRPNGGYSFGSSLSVGPSREGGTRSPLRLSPVNSSTAIDALVSNTSKANANGARTPSPLTSATSFSAPSAPVPSTSSVNSSGMPTSDSAPPASPGAGQDDAVYQAFVRQWCFAQAPGPSVGASAGAAGTQTPVGTTPRGEVGPRLVVS</sequence>
<feature type="compositionally biased region" description="Low complexity" evidence="1">
    <location>
        <begin position="222"/>
        <end position="248"/>
    </location>
</feature>
<feature type="region of interest" description="Disordered" evidence="1">
    <location>
        <begin position="1220"/>
        <end position="1252"/>
    </location>
</feature>
<name>A0A8H5AW78_9AGAR</name>
<dbReference type="PROSITE" id="PS51159">
    <property type="entry name" value="CBM21"/>
    <property type="match status" value="1"/>
</dbReference>
<dbReference type="EMBL" id="JAACJJ010000056">
    <property type="protein sequence ID" value="KAF5312109.1"/>
    <property type="molecule type" value="Genomic_DNA"/>
</dbReference>
<feature type="region of interest" description="Disordered" evidence="1">
    <location>
        <begin position="959"/>
        <end position="1020"/>
    </location>
</feature>
<feature type="region of interest" description="Disordered" evidence="1">
    <location>
        <begin position="555"/>
        <end position="575"/>
    </location>
</feature>
<organism evidence="3 4">
    <name type="scientific">Psilocybe cf. subviscida</name>
    <dbReference type="NCBI Taxonomy" id="2480587"/>
    <lineage>
        <taxon>Eukaryota</taxon>
        <taxon>Fungi</taxon>
        <taxon>Dikarya</taxon>
        <taxon>Basidiomycota</taxon>
        <taxon>Agaricomycotina</taxon>
        <taxon>Agaricomycetes</taxon>
        <taxon>Agaricomycetidae</taxon>
        <taxon>Agaricales</taxon>
        <taxon>Agaricineae</taxon>
        <taxon>Strophariaceae</taxon>
        <taxon>Psilocybe</taxon>
    </lineage>
</organism>
<feature type="region of interest" description="Disordered" evidence="1">
    <location>
        <begin position="1033"/>
        <end position="1138"/>
    </location>
</feature>
<evidence type="ECO:0000313" key="4">
    <source>
        <dbReference type="Proteomes" id="UP000567179"/>
    </source>
</evidence>
<feature type="compositionally biased region" description="Polar residues" evidence="1">
    <location>
        <begin position="160"/>
        <end position="170"/>
    </location>
</feature>
<dbReference type="InterPro" id="IPR005036">
    <property type="entry name" value="CBM21_dom"/>
</dbReference>
<feature type="compositionally biased region" description="Low complexity" evidence="1">
    <location>
        <begin position="1377"/>
        <end position="1389"/>
    </location>
</feature>
<feature type="compositionally biased region" description="Low complexity" evidence="1">
    <location>
        <begin position="1003"/>
        <end position="1012"/>
    </location>
</feature>
<keyword evidence="4" id="KW-1185">Reference proteome</keyword>
<evidence type="ECO:0000256" key="1">
    <source>
        <dbReference type="SAM" id="MobiDB-lite"/>
    </source>
</evidence>
<feature type="compositionally biased region" description="Low complexity" evidence="1">
    <location>
        <begin position="38"/>
        <end position="86"/>
    </location>
</feature>
<dbReference type="OrthoDB" id="1881at2759"/>
<feature type="compositionally biased region" description="Low complexity" evidence="1">
    <location>
        <begin position="1"/>
        <end position="21"/>
    </location>
</feature>
<dbReference type="Pfam" id="PF03370">
    <property type="entry name" value="CBM_21"/>
    <property type="match status" value="1"/>
</dbReference>
<feature type="region of interest" description="Disordered" evidence="1">
    <location>
        <begin position="414"/>
        <end position="461"/>
    </location>
</feature>
<feature type="compositionally biased region" description="Low complexity" evidence="1">
    <location>
        <begin position="431"/>
        <end position="457"/>
    </location>
</feature>
<proteinExistence type="predicted"/>
<feature type="compositionally biased region" description="Low complexity" evidence="1">
    <location>
        <begin position="171"/>
        <end position="183"/>
    </location>
</feature>
<feature type="region of interest" description="Disordered" evidence="1">
    <location>
        <begin position="766"/>
        <end position="788"/>
    </location>
</feature>
<protein>
    <recommendedName>
        <fullName evidence="2">CBM21 domain-containing protein</fullName>
    </recommendedName>
</protein>
<feature type="compositionally biased region" description="Low complexity" evidence="1">
    <location>
        <begin position="281"/>
        <end position="296"/>
    </location>
</feature>
<dbReference type="Gene3D" id="2.60.40.2440">
    <property type="entry name" value="Carbohydrate binding type-21 domain"/>
    <property type="match status" value="1"/>
</dbReference>
<evidence type="ECO:0000313" key="3">
    <source>
        <dbReference type="EMBL" id="KAF5312109.1"/>
    </source>
</evidence>
<feature type="domain" description="CBM21" evidence="2">
    <location>
        <begin position="680"/>
        <end position="880"/>
    </location>
</feature>
<feature type="compositionally biased region" description="Basic residues" evidence="1">
    <location>
        <begin position="207"/>
        <end position="220"/>
    </location>
</feature>
<feature type="compositionally biased region" description="Basic residues" evidence="1">
    <location>
        <begin position="1284"/>
        <end position="1294"/>
    </location>
</feature>
<reference evidence="3 4" key="1">
    <citation type="journal article" date="2020" name="ISME J.">
        <title>Uncovering the hidden diversity of litter-decomposition mechanisms in mushroom-forming fungi.</title>
        <authorList>
            <person name="Floudas D."/>
            <person name="Bentzer J."/>
            <person name="Ahren D."/>
            <person name="Johansson T."/>
            <person name="Persson P."/>
            <person name="Tunlid A."/>
        </authorList>
    </citation>
    <scope>NUCLEOTIDE SEQUENCE [LARGE SCALE GENOMIC DNA]</scope>
    <source>
        <strain evidence="3 4">CBS 101986</strain>
    </source>
</reference>
<gene>
    <name evidence="3" type="ORF">D9619_002461</name>
</gene>
<feature type="region of interest" description="Disordered" evidence="1">
    <location>
        <begin position="1430"/>
        <end position="1481"/>
    </location>
</feature>
<feature type="region of interest" description="Disordered" evidence="1">
    <location>
        <begin position="591"/>
        <end position="618"/>
    </location>
</feature>
<feature type="compositionally biased region" description="Low complexity" evidence="1">
    <location>
        <begin position="1126"/>
        <end position="1138"/>
    </location>
</feature>
<feature type="compositionally biased region" description="Acidic residues" evidence="1">
    <location>
        <begin position="775"/>
        <end position="788"/>
    </location>
</feature>
<feature type="compositionally biased region" description="Low complexity" evidence="1">
    <location>
        <begin position="1057"/>
        <end position="1067"/>
    </location>
</feature>
<feature type="compositionally biased region" description="Low complexity" evidence="1">
    <location>
        <begin position="1438"/>
        <end position="1469"/>
    </location>
</feature>
<feature type="region of interest" description="Disordered" evidence="1">
    <location>
        <begin position="1"/>
        <end position="302"/>
    </location>
</feature>
<feature type="compositionally biased region" description="Basic and acidic residues" evidence="1">
    <location>
        <begin position="191"/>
        <end position="200"/>
    </location>
</feature>
<feature type="region of interest" description="Disordered" evidence="1">
    <location>
        <begin position="1500"/>
        <end position="1531"/>
    </location>
</feature>
<feature type="compositionally biased region" description="Polar residues" evidence="1">
    <location>
        <begin position="93"/>
        <end position="123"/>
    </location>
</feature>
<feature type="compositionally biased region" description="Low complexity" evidence="1">
    <location>
        <begin position="603"/>
        <end position="612"/>
    </location>
</feature>
<feature type="compositionally biased region" description="Polar residues" evidence="1">
    <location>
        <begin position="249"/>
        <end position="261"/>
    </location>
</feature>
<dbReference type="Proteomes" id="UP000567179">
    <property type="component" value="Unassembled WGS sequence"/>
</dbReference>
<feature type="compositionally biased region" description="Low complexity" evidence="1">
    <location>
        <begin position="1335"/>
        <end position="1363"/>
    </location>
</feature>